<evidence type="ECO:0000259" key="4">
    <source>
        <dbReference type="Pfam" id="PF08032"/>
    </source>
</evidence>
<keyword evidence="2 5" id="KW-0808">Transferase</keyword>
<dbReference type="CDD" id="cd18103">
    <property type="entry name" value="SpoU-like_RlmB"/>
    <property type="match status" value="1"/>
</dbReference>
<evidence type="ECO:0000313" key="6">
    <source>
        <dbReference type="Proteomes" id="UP000007382"/>
    </source>
</evidence>
<dbReference type="GO" id="GO:0032259">
    <property type="term" value="P:methylation"/>
    <property type="evidence" value="ECO:0007669"/>
    <property type="project" value="UniProtKB-KW"/>
</dbReference>
<keyword evidence="1 5" id="KW-0489">Methyltransferase</keyword>
<dbReference type="InterPro" id="IPR029028">
    <property type="entry name" value="Alpha/beta_knot_MTases"/>
</dbReference>
<feature type="domain" description="tRNA/rRNA methyltransferase SpoU type" evidence="3">
    <location>
        <begin position="59"/>
        <end position="197"/>
    </location>
</feature>
<dbReference type="InterPro" id="IPR013123">
    <property type="entry name" value="SpoU_subst-bd"/>
</dbReference>
<dbReference type="KEGG" id="lfc:LFE_1134"/>
<dbReference type="AlphaFoldDB" id="I0INH6"/>
<dbReference type="PANTHER" id="PTHR46429:SF1">
    <property type="entry name" value="23S RRNA (GUANOSINE-2'-O-)-METHYLTRANSFERASE RLMB"/>
    <property type="match status" value="1"/>
</dbReference>
<dbReference type="GO" id="GO:0008173">
    <property type="term" value="F:RNA methyltransferase activity"/>
    <property type="evidence" value="ECO:0007669"/>
    <property type="project" value="InterPro"/>
</dbReference>
<reference evidence="6" key="2">
    <citation type="submission" date="2012-03" db="EMBL/GenBank/DDBJ databases">
        <title>The complete genome sequence of the pioneer microbe on fresh volcanic deposit, Leptospirillum ferrooxidans strain C2-3.</title>
        <authorList>
            <person name="Fujimura R."/>
            <person name="Sato Y."/>
            <person name="Nishizawa T."/>
            <person name="Nanba K."/>
            <person name="Oshima K."/>
            <person name="Hattori M."/>
            <person name="Kamijo T."/>
            <person name="Ohta H."/>
        </authorList>
    </citation>
    <scope>NUCLEOTIDE SEQUENCE [LARGE SCALE GENOMIC DNA]</scope>
    <source>
        <strain evidence="6">C2-3</strain>
    </source>
</reference>
<dbReference type="Proteomes" id="UP000007382">
    <property type="component" value="Chromosome"/>
</dbReference>
<accession>I0INH6</accession>
<reference evidence="5 6" key="1">
    <citation type="journal article" date="2012" name="J. Bacteriol.">
        <title>Complete Genome Sequence of Leptospirillum ferrooxidans Strain C2-3, Isolated from a Fresh Volcanic Ash Deposit on the Island of Miyake, Japan.</title>
        <authorList>
            <person name="Fujimura R."/>
            <person name="Sato Y."/>
            <person name="Nishizawa T."/>
            <person name="Oshima K."/>
            <person name="Kim S.-W."/>
            <person name="Hattori M."/>
            <person name="Kamijo T."/>
            <person name="Ohta H."/>
        </authorList>
    </citation>
    <scope>NUCLEOTIDE SEQUENCE [LARGE SCALE GENOMIC DNA]</scope>
    <source>
        <strain evidence="5 6">C2-3</strain>
    </source>
</reference>
<evidence type="ECO:0000256" key="1">
    <source>
        <dbReference type="ARBA" id="ARBA00022603"/>
    </source>
</evidence>
<dbReference type="InterPro" id="IPR029026">
    <property type="entry name" value="tRNA_m1G_MTases_N"/>
</dbReference>
<name>I0INH6_LEPFC</name>
<gene>
    <name evidence="5" type="primary">spoU</name>
    <name evidence="5" type="ordered locus">LFE_1134</name>
</gene>
<dbReference type="STRING" id="1162668.LFE_1134"/>
<evidence type="ECO:0000256" key="2">
    <source>
        <dbReference type="ARBA" id="ARBA00022679"/>
    </source>
</evidence>
<dbReference type="Pfam" id="PF08032">
    <property type="entry name" value="SpoU_sub_bind"/>
    <property type="match status" value="1"/>
</dbReference>
<dbReference type="GO" id="GO:0003723">
    <property type="term" value="F:RNA binding"/>
    <property type="evidence" value="ECO:0007669"/>
    <property type="project" value="InterPro"/>
</dbReference>
<dbReference type="Pfam" id="PF00588">
    <property type="entry name" value="SpoU_methylase"/>
    <property type="match status" value="1"/>
</dbReference>
<dbReference type="GO" id="GO:0005829">
    <property type="term" value="C:cytosol"/>
    <property type="evidence" value="ECO:0007669"/>
    <property type="project" value="TreeGrafter"/>
</dbReference>
<keyword evidence="6" id="KW-1185">Reference proteome</keyword>
<dbReference type="InterPro" id="IPR004441">
    <property type="entry name" value="rRNA_MeTrfase_TrmH"/>
</dbReference>
<dbReference type="PANTHER" id="PTHR46429">
    <property type="entry name" value="23S RRNA (GUANOSINE-2'-O-)-METHYLTRANSFERASE RLMB"/>
    <property type="match status" value="1"/>
</dbReference>
<dbReference type="HOGENOM" id="CLU_021322_0_1_0"/>
<evidence type="ECO:0000259" key="3">
    <source>
        <dbReference type="Pfam" id="PF00588"/>
    </source>
</evidence>
<dbReference type="SUPFAM" id="SSF75217">
    <property type="entry name" value="alpha/beta knot"/>
    <property type="match status" value="1"/>
</dbReference>
<dbReference type="GO" id="GO:0006396">
    <property type="term" value="P:RNA processing"/>
    <property type="evidence" value="ECO:0007669"/>
    <property type="project" value="InterPro"/>
</dbReference>
<dbReference type="NCBIfam" id="TIGR00186">
    <property type="entry name" value="rRNA_methyl_3"/>
    <property type="match status" value="1"/>
</dbReference>
<dbReference type="eggNOG" id="COG0566">
    <property type="taxonomic scope" value="Bacteria"/>
</dbReference>
<feature type="domain" description="RNA 2-O ribose methyltransferase substrate binding" evidence="4">
    <location>
        <begin position="2"/>
        <end position="39"/>
    </location>
</feature>
<dbReference type="PATRIC" id="fig|1162668.3.peg.1315"/>
<dbReference type="EMBL" id="AP012342">
    <property type="protein sequence ID" value="BAM06825.1"/>
    <property type="molecule type" value="Genomic_DNA"/>
</dbReference>
<protein>
    <submittedName>
        <fullName evidence="5">Putative tRNA/rRNA methyltransferase</fullName>
    </submittedName>
</protein>
<dbReference type="Gene3D" id="3.40.1280.10">
    <property type="match status" value="1"/>
</dbReference>
<dbReference type="InterPro" id="IPR001537">
    <property type="entry name" value="SpoU_MeTrfase"/>
</dbReference>
<sequence length="205" mass="21793">MAKARSLAIAVDFLGREAFDRLSGDLVHQGVIALLEPVEMLDLDSFLGGFNSMELPSPLVMVDGVLDPRNLGALLRTCDAAGVKGALMPKRRVAPLSPVCAKASAGAMFTLPLVRCGNPANTILGLKKMGYGIAALSLEGEAVYGTRFPDPLLVVIGSEEKGASRPVLKISDWKVRLPMRGQIDSLNLSVAAGIFLYTQIDMGRK</sequence>
<organism evidence="5 6">
    <name type="scientific">Leptospirillum ferrooxidans (strain C2-3)</name>
    <dbReference type="NCBI Taxonomy" id="1162668"/>
    <lineage>
        <taxon>Bacteria</taxon>
        <taxon>Pseudomonadati</taxon>
        <taxon>Nitrospirota</taxon>
        <taxon>Nitrospiria</taxon>
        <taxon>Nitrospirales</taxon>
        <taxon>Nitrospiraceae</taxon>
        <taxon>Leptospirillum</taxon>
    </lineage>
</organism>
<proteinExistence type="predicted"/>
<evidence type="ECO:0000313" key="5">
    <source>
        <dbReference type="EMBL" id="BAM06825.1"/>
    </source>
</evidence>